<dbReference type="Gene3D" id="3.40.50.20">
    <property type="match status" value="1"/>
</dbReference>
<dbReference type="PANTHER" id="PTHR43300">
    <property type="entry name" value="ACETYLTRANSFERASE"/>
    <property type="match status" value="1"/>
</dbReference>
<evidence type="ECO:0000259" key="4">
    <source>
        <dbReference type="Pfam" id="PF17836"/>
    </source>
</evidence>
<evidence type="ECO:0000313" key="5">
    <source>
        <dbReference type="EMBL" id="SHI35899.1"/>
    </source>
</evidence>
<dbReference type="InterPro" id="IPR050179">
    <property type="entry name" value="Trans_hexapeptide_repeat"/>
</dbReference>
<keyword evidence="5" id="KW-0808">Transferase</keyword>
<dbReference type="Pfam" id="PF17836">
    <property type="entry name" value="PglD_N"/>
    <property type="match status" value="1"/>
</dbReference>
<dbReference type="GO" id="GO:0016746">
    <property type="term" value="F:acyltransferase activity"/>
    <property type="evidence" value="ECO:0007669"/>
    <property type="project" value="UniProtKB-KW"/>
</dbReference>
<dbReference type="SUPFAM" id="SSF51161">
    <property type="entry name" value="Trimeric LpxA-like enzymes"/>
    <property type="match status" value="1"/>
</dbReference>
<dbReference type="InterPro" id="IPR041561">
    <property type="entry name" value="PglD_N"/>
</dbReference>
<sequence length="222" mass="23485">MERIVVIGASGHAKVIIEAIESIGKYKVYGLIDSFKPIGQKVLGYEILGTEDIIPTLAKQGICKGVVAIGDNWTRYVMHTRIKEIEPDFEFITVVHPSAVISKSVRIGKGTVIMASVTINALAEIGDGCIVNTNASFGHDGVLNDFSSIAPGVTVGGNVKIDFCSAVSLGANIIQGVTVGKHSIIGAGALVLNDVNDYKLVYGVPGKEIETIKKGKKYISKS</sequence>
<name>A0A1M6AHD4_9FLAO</name>
<dbReference type="InterPro" id="IPR011004">
    <property type="entry name" value="Trimer_LpxA-like_sf"/>
</dbReference>
<dbReference type="InterPro" id="IPR020019">
    <property type="entry name" value="AcTrfase_PglD-like"/>
</dbReference>
<evidence type="ECO:0000313" key="6">
    <source>
        <dbReference type="Proteomes" id="UP000184432"/>
    </source>
</evidence>
<dbReference type="AlphaFoldDB" id="A0A1M6AHD4"/>
<feature type="binding site" evidence="3">
    <location>
        <position position="70"/>
    </location>
    <ligand>
        <name>substrate</name>
    </ligand>
</feature>
<organism evidence="5 6">
    <name type="scientific">Aquimarina spongiae</name>
    <dbReference type="NCBI Taxonomy" id="570521"/>
    <lineage>
        <taxon>Bacteria</taxon>
        <taxon>Pseudomonadati</taxon>
        <taxon>Bacteroidota</taxon>
        <taxon>Flavobacteriia</taxon>
        <taxon>Flavobacteriales</taxon>
        <taxon>Flavobacteriaceae</taxon>
        <taxon>Aquimarina</taxon>
    </lineage>
</organism>
<protein>
    <submittedName>
        <fullName evidence="5">Sugar O-acyltransferase, sialic acid O-acetyltransferase NeuD family</fullName>
    </submittedName>
</protein>
<dbReference type="CDD" id="cd03360">
    <property type="entry name" value="LbH_AT_putative"/>
    <property type="match status" value="1"/>
</dbReference>
<dbReference type="OrthoDB" id="9794407at2"/>
<gene>
    <name evidence="5" type="ORF">SAMN04488508_101295</name>
</gene>
<keyword evidence="5" id="KW-0012">Acyltransferase</keyword>
<accession>A0A1M6AHD4</accession>
<evidence type="ECO:0000256" key="1">
    <source>
        <dbReference type="ARBA" id="ARBA00007274"/>
    </source>
</evidence>
<dbReference type="Proteomes" id="UP000184432">
    <property type="component" value="Unassembled WGS sequence"/>
</dbReference>
<dbReference type="PANTHER" id="PTHR43300:SF7">
    <property type="entry name" value="UDP-N-ACETYLBACILLOSAMINE N-ACETYLTRANSFERASE"/>
    <property type="match status" value="1"/>
</dbReference>
<dbReference type="Gene3D" id="2.160.10.10">
    <property type="entry name" value="Hexapeptide repeat proteins"/>
    <property type="match status" value="1"/>
</dbReference>
<proteinExistence type="inferred from homology"/>
<feature type="site" description="Increases basicity of active site His" evidence="2">
    <location>
        <position position="140"/>
    </location>
</feature>
<evidence type="ECO:0000256" key="2">
    <source>
        <dbReference type="PIRSR" id="PIRSR620019-1"/>
    </source>
</evidence>
<feature type="domain" description="PglD N-terminal" evidence="4">
    <location>
        <begin position="3"/>
        <end position="79"/>
    </location>
</feature>
<dbReference type="RefSeq" id="WP_073312880.1">
    <property type="nucleotide sequence ID" value="NZ_FQYP01000001.1"/>
</dbReference>
<feature type="binding site" evidence="3">
    <location>
        <begin position="10"/>
        <end position="12"/>
    </location>
    <ligand>
        <name>substrate</name>
    </ligand>
</feature>
<keyword evidence="6" id="KW-1185">Reference proteome</keyword>
<dbReference type="STRING" id="570521.SAMN04488508_101295"/>
<dbReference type="NCBIfam" id="TIGR03570">
    <property type="entry name" value="NeuD_NnaD"/>
    <property type="match status" value="1"/>
</dbReference>
<comment type="similarity">
    <text evidence="1">Belongs to the transferase hexapeptide repeat family.</text>
</comment>
<reference evidence="6" key="1">
    <citation type="submission" date="2016-11" db="EMBL/GenBank/DDBJ databases">
        <authorList>
            <person name="Varghese N."/>
            <person name="Submissions S."/>
        </authorList>
    </citation>
    <scope>NUCLEOTIDE SEQUENCE [LARGE SCALE GENOMIC DNA]</scope>
    <source>
        <strain evidence="6">DSM 22623</strain>
    </source>
</reference>
<evidence type="ECO:0000256" key="3">
    <source>
        <dbReference type="PIRSR" id="PIRSR620019-2"/>
    </source>
</evidence>
<feature type="active site" description="Proton acceptor" evidence="2">
    <location>
        <position position="139"/>
    </location>
</feature>
<dbReference type="EMBL" id="FQYP01000001">
    <property type="protein sequence ID" value="SHI35899.1"/>
    <property type="molecule type" value="Genomic_DNA"/>
</dbReference>